<keyword evidence="2" id="KW-0677">Repeat</keyword>
<dbReference type="InParanoid" id="A0A2P6NZN8"/>
<dbReference type="InterPro" id="IPR015943">
    <property type="entry name" value="WD40/YVTN_repeat-like_dom_sf"/>
</dbReference>
<protein>
    <submittedName>
        <fullName evidence="5">WD-40 repeat-containing protein</fullName>
    </submittedName>
</protein>
<dbReference type="InterPro" id="IPR036047">
    <property type="entry name" value="F-box-like_dom_sf"/>
</dbReference>
<name>A0A2P6NZN8_9EUKA</name>
<keyword evidence="1 3" id="KW-0853">WD repeat</keyword>
<evidence type="ECO:0000259" key="4">
    <source>
        <dbReference type="PROSITE" id="PS50181"/>
    </source>
</evidence>
<dbReference type="InterPro" id="IPR036322">
    <property type="entry name" value="WD40_repeat_dom_sf"/>
</dbReference>
<dbReference type="Gene3D" id="2.130.10.10">
    <property type="entry name" value="YVTN repeat-like/Quinoprotein amine dehydrogenase"/>
    <property type="match status" value="2"/>
</dbReference>
<dbReference type="Gene3D" id="1.20.1280.50">
    <property type="match status" value="1"/>
</dbReference>
<dbReference type="Pfam" id="PF00400">
    <property type="entry name" value="WD40"/>
    <property type="match status" value="2"/>
</dbReference>
<reference evidence="5 6" key="1">
    <citation type="journal article" date="2018" name="Genome Biol. Evol.">
        <title>Multiple Roots of Fruiting Body Formation in Amoebozoa.</title>
        <authorList>
            <person name="Hillmann F."/>
            <person name="Forbes G."/>
            <person name="Novohradska S."/>
            <person name="Ferling I."/>
            <person name="Riege K."/>
            <person name="Groth M."/>
            <person name="Westermann M."/>
            <person name="Marz M."/>
            <person name="Spaller T."/>
            <person name="Winckler T."/>
            <person name="Schaap P."/>
            <person name="Glockner G."/>
        </authorList>
    </citation>
    <scope>NUCLEOTIDE SEQUENCE [LARGE SCALE GENOMIC DNA]</scope>
    <source>
        <strain evidence="5 6">Jena</strain>
    </source>
</reference>
<dbReference type="SMART" id="SM00320">
    <property type="entry name" value="WD40"/>
    <property type="match status" value="5"/>
</dbReference>
<dbReference type="SMART" id="SM00256">
    <property type="entry name" value="FBOX"/>
    <property type="match status" value="1"/>
</dbReference>
<dbReference type="InterPro" id="IPR019775">
    <property type="entry name" value="WD40_repeat_CS"/>
</dbReference>
<proteinExistence type="predicted"/>
<evidence type="ECO:0000256" key="1">
    <source>
        <dbReference type="ARBA" id="ARBA00022574"/>
    </source>
</evidence>
<accession>A0A2P6NZN8</accession>
<gene>
    <name evidence="5" type="ORF">PROFUN_01251</name>
</gene>
<evidence type="ECO:0000256" key="3">
    <source>
        <dbReference type="PROSITE-ProRule" id="PRU00221"/>
    </source>
</evidence>
<evidence type="ECO:0000313" key="6">
    <source>
        <dbReference type="Proteomes" id="UP000241769"/>
    </source>
</evidence>
<sequence>MGFPSNVYTLPLDTFFPSKDFHLLVSPLTKYDLSRIESSIARVRFHRKSLLRRMVYYASSFCAERKSLKGELGGQTFCPPWRLTSIHREDLVSREENKATSMPALELIELPVEVLCLIAVRLEASDLARLARTCQLLRQISLDDSLWERFSVARYLTRHNVLKAQDRFEGWRDTFLRKTIEDNKRWESTKTQRKQTLVRGRCDWQSMWIDDEVMVLGGGAAVRGLTPDGIVTDSIRVYDVKGVRLLRTLPNLCSVASSVVASKNTIVTAIDNSVTVWSSEGKWSSDGEYTVDARRSHDSMVRHLSLRQDTLVSCGNDGTIKLWNVQDMSATCRGSMVLPFSPRTSIIEDTNIHVSGKTHEVFTLDPSTLKLKSKLKNHINPSSHITCMSSRFSHLLVGDSEGYISLYDHRVSDVAVRRFRASKSMFNPTITSLCWDESSIACGDAEGKIRIIDTVGGKRLFKQRQHRGRITGMQMSTSGLVSASTDGLVKLWKYKL</sequence>
<dbReference type="SUPFAM" id="SSF50978">
    <property type="entry name" value="WD40 repeat-like"/>
    <property type="match status" value="1"/>
</dbReference>
<dbReference type="InterPro" id="IPR001810">
    <property type="entry name" value="F-box_dom"/>
</dbReference>
<dbReference type="SUPFAM" id="SSF81383">
    <property type="entry name" value="F-box domain"/>
    <property type="match status" value="1"/>
</dbReference>
<comment type="caution">
    <text evidence="5">The sequence shown here is derived from an EMBL/GenBank/DDBJ whole genome shotgun (WGS) entry which is preliminary data.</text>
</comment>
<evidence type="ECO:0000313" key="5">
    <source>
        <dbReference type="EMBL" id="PRP89388.1"/>
    </source>
</evidence>
<feature type="repeat" description="WD" evidence="3">
    <location>
        <begin position="294"/>
        <end position="333"/>
    </location>
</feature>
<dbReference type="AlphaFoldDB" id="A0A2P6NZN8"/>
<evidence type="ECO:0000256" key="2">
    <source>
        <dbReference type="ARBA" id="ARBA00022737"/>
    </source>
</evidence>
<feature type="repeat" description="WD" evidence="3">
    <location>
        <begin position="463"/>
        <end position="496"/>
    </location>
</feature>
<dbReference type="EMBL" id="MDYQ01000003">
    <property type="protein sequence ID" value="PRP89388.1"/>
    <property type="molecule type" value="Genomic_DNA"/>
</dbReference>
<dbReference type="OrthoDB" id="308449at2759"/>
<dbReference type="Pfam" id="PF12937">
    <property type="entry name" value="F-box-like"/>
    <property type="match status" value="1"/>
</dbReference>
<keyword evidence="6" id="KW-1185">Reference proteome</keyword>
<dbReference type="PROSITE" id="PS50181">
    <property type="entry name" value="FBOX"/>
    <property type="match status" value="1"/>
</dbReference>
<dbReference type="PROSITE" id="PS00678">
    <property type="entry name" value="WD_REPEATS_1"/>
    <property type="match status" value="1"/>
</dbReference>
<organism evidence="5 6">
    <name type="scientific">Planoprotostelium fungivorum</name>
    <dbReference type="NCBI Taxonomy" id="1890364"/>
    <lineage>
        <taxon>Eukaryota</taxon>
        <taxon>Amoebozoa</taxon>
        <taxon>Evosea</taxon>
        <taxon>Variosea</taxon>
        <taxon>Cavosteliida</taxon>
        <taxon>Cavosteliaceae</taxon>
        <taxon>Planoprotostelium</taxon>
    </lineage>
</organism>
<dbReference type="Proteomes" id="UP000241769">
    <property type="component" value="Unassembled WGS sequence"/>
</dbReference>
<dbReference type="PANTHER" id="PTHR44156">
    <property type="entry name" value="SUPERNUMERARY LIMBS, ISOFORM B-RELATED"/>
    <property type="match status" value="1"/>
</dbReference>
<dbReference type="PROSITE" id="PS50294">
    <property type="entry name" value="WD_REPEATS_REGION"/>
    <property type="match status" value="2"/>
</dbReference>
<feature type="domain" description="F-box" evidence="4">
    <location>
        <begin position="104"/>
        <end position="150"/>
    </location>
</feature>
<dbReference type="InterPro" id="IPR001680">
    <property type="entry name" value="WD40_rpt"/>
</dbReference>
<dbReference type="InterPro" id="IPR053299">
    <property type="entry name" value="ASTRA_WD_repeat"/>
</dbReference>
<dbReference type="STRING" id="1890364.A0A2P6NZN8"/>
<dbReference type="PROSITE" id="PS50082">
    <property type="entry name" value="WD_REPEATS_2"/>
    <property type="match status" value="2"/>
</dbReference>